<dbReference type="EMBL" id="JAAIUW010000002">
    <property type="protein sequence ID" value="KAF7841453.1"/>
    <property type="molecule type" value="Genomic_DNA"/>
</dbReference>
<comment type="caution">
    <text evidence="1">The sequence shown here is derived from an EMBL/GenBank/DDBJ whole genome shotgun (WGS) entry which is preliminary data.</text>
</comment>
<protein>
    <submittedName>
        <fullName evidence="1">Putative ribonuclease H protein</fullName>
    </submittedName>
</protein>
<accession>A0A834XE35</accession>
<proteinExistence type="predicted"/>
<dbReference type="Proteomes" id="UP000634136">
    <property type="component" value="Unassembled WGS sequence"/>
</dbReference>
<organism evidence="1 2">
    <name type="scientific">Senna tora</name>
    <dbReference type="NCBI Taxonomy" id="362788"/>
    <lineage>
        <taxon>Eukaryota</taxon>
        <taxon>Viridiplantae</taxon>
        <taxon>Streptophyta</taxon>
        <taxon>Embryophyta</taxon>
        <taxon>Tracheophyta</taxon>
        <taxon>Spermatophyta</taxon>
        <taxon>Magnoliopsida</taxon>
        <taxon>eudicotyledons</taxon>
        <taxon>Gunneridae</taxon>
        <taxon>Pentapetalae</taxon>
        <taxon>rosids</taxon>
        <taxon>fabids</taxon>
        <taxon>Fabales</taxon>
        <taxon>Fabaceae</taxon>
        <taxon>Caesalpinioideae</taxon>
        <taxon>Cassia clade</taxon>
        <taxon>Senna</taxon>
    </lineage>
</organism>
<sequence>MFSPYSKQNREEACPAGYNKQVYCYSELSASYSKATFESASMMTLRIPISQANFNPSRMAKSSAEVIVQYTKVPAKSHYEVTGRIPYRASTCSITSGVHRAINIILDVIFIWRVPFDHHLLATSFSPSFQVVTHGVLVIFAATKNREINVIMVTLNIVKPYLSPLPPGFPTSYGKRFPVQVIYVSGFMVPVPHHPTLDVKGKEIIPILRFKKPVPQVLDCWAISQHASLFPHVHRNEDTGYH</sequence>
<dbReference type="AlphaFoldDB" id="A0A834XE35"/>
<keyword evidence="2" id="KW-1185">Reference proteome</keyword>
<name>A0A834XE35_9FABA</name>
<reference evidence="1" key="1">
    <citation type="submission" date="2020-09" db="EMBL/GenBank/DDBJ databases">
        <title>Genome-Enabled Discovery of Anthraquinone Biosynthesis in Senna tora.</title>
        <authorList>
            <person name="Kang S.-H."/>
            <person name="Pandey R.P."/>
            <person name="Lee C.-M."/>
            <person name="Sim J.-S."/>
            <person name="Jeong J.-T."/>
            <person name="Choi B.-S."/>
            <person name="Jung M."/>
            <person name="Ginzburg D."/>
            <person name="Zhao K."/>
            <person name="Won S.Y."/>
            <person name="Oh T.-J."/>
            <person name="Yu Y."/>
            <person name="Kim N.-H."/>
            <person name="Lee O.R."/>
            <person name="Lee T.-H."/>
            <person name="Bashyal P."/>
            <person name="Kim T.-S."/>
            <person name="Lee W.-H."/>
            <person name="Kawkins C."/>
            <person name="Kim C.-K."/>
            <person name="Kim J.S."/>
            <person name="Ahn B.O."/>
            <person name="Rhee S.Y."/>
            <person name="Sohng J.K."/>
        </authorList>
    </citation>
    <scope>NUCLEOTIDE SEQUENCE</scope>
    <source>
        <tissue evidence="1">Leaf</tissue>
    </source>
</reference>
<evidence type="ECO:0000313" key="1">
    <source>
        <dbReference type="EMBL" id="KAF7841453.1"/>
    </source>
</evidence>
<evidence type="ECO:0000313" key="2">
    <source>
        <dbReference type="Proteomes" id="UP000634136"/>
    </source>
</evidence>
<gene>
    <name evidence="1" type="ORF">G2W53_003751</name>
</gene>